<dbReference type="CDD" id="cd01293">
    <property type="entry name" value="Bact_CD"/>
    <property type="match status" value="1"/>
</dbReference>
<dbReference type="Proteomes" id="UP000598467">
    <property type="component" value="Unassembled WGS sequence"/>
</dbReference>
<dbReference type="GO" id="GO:0006209">
    <property type="term" value="P:cytosine catabolic process"/>
    <property type="evidence" value="ECO:0007669"/>
    <property type="project" value="TreeGrafter"/>
</dbReference>
<evidence type="ECO:0000313" key="4">
    <source>
        <dbReference type="EMBL" id="MBD1548368.1"/>
    </source>
</evidence>
<keyword evidence="1" id="KW-0479">Metal-binding</keyword>
<dbReference type="GO" id="GO:0035888">
    <property type="term" value="F:isoguanine deaminase activity"/>
    <property type="evidence" value="ECO:0007669"/>
    <property type="project" value="TreeGrafter"/>
</dbReference>
<dbReference type="Pfam" id="PF07969">
    <property type="entry name" value="Amidohydro_3"/>
    <property type="match status" value="1"/>
</dbReference>
<dbReference type="InterPro" id="IPR011059">
    <property type="entry name" value="Metal-dep_hydrolase_composite"/>
</dbReference>
<comment type="caution">
    <text evidence="4">The sequence shown here is derived from an EMBL/GenBank/DDBJ whole genome shotgun (WGS) entry which is preliminary data.</text>
</comment>
<evidence type="ECO:0000259" key="3">
    <source>
        <dbReference type="Pfam" id="PF07969"/>
    </source>
</evidence>
<dbReference type="InterPro" id="IPR032466">
    <property type="entry name" value="Metal_Hydrolase"/>
</dbReference>
<dbReference type="InterPro" id="IPR013108">
    <property type="entry name" value="Amidohydro_3"/>
</dbReference>
<sequence length="442" mass="48287">MGVLGRNLTGDMRLLNGTAPACLLPETVAGAASGDLVRVDIEIAGGRIASIAPAAGTPADGAASIDLDGGMILPTLVDMHTHLDKGHIWPRKSNPDGTFASALQAVGEDRMANWSAEDVRARMEFALKCAYVHGTGVLRTHIDSLPPQDEITWPVFKELRDAWKGRIDLQGSCLFGIDRLDLDDGFLERIAERVDDAGGILGSVTYMVPRLDEHLDAMFRLAADKGLDLDFHVDETADPAARTLHHIAKAAIRNRFEGKIVCGHCCSIARQDPVEVDETLDLVAEAGIGVVSLPMCNMYLQDRHTARTPRWRGVTLVHEMVERGIPVAVASDNTRDPFYAYGDLDLIEVYAQATRILHFDHPIADWIRTVSTSAADMLRSDAGRLAVGAAADMILFRARNWSELLSRPQGPRDVLRQGKTVTEELPDYRMLDGLMQGREAAE</sequence>
<evidence type="ECO:0000256" key="2">
    <source>
        <dbReference type="ARBA" id="ARBA00022801"/>
    </source>
</evidence>
<name>A0A926P399_9HYPH</name>
<dbReference type="SUPFAM" id="SSF51338">
    <property type="entry name" value="Composite domain of metallo-dependent hydrolases"/>
    <property type="match status" value="1"/>
</dbReference>
<dbReference type="AlphaFoldDB" id="A0A926P399"/>
<reference evidence="4" key="1">
    <citation type="submission" date="2020-05" db="EMBL/GenBank/DDBJ databases">
        <title>Identification of trans-AT polyketide cluster in two marine bacteria, producers of a novel glutaramide-containing polyketide sesbanimide D and analogs.</title>
        <authorList>
            <person name="Kacar D."/>
            <person name="Rodriguez P."/>
            <person name="Canedo L."/>
            <person name="Gonzalez E."/>
            <person name="Galan B."/>
            <person name="De La Calle F."/>
            <person name="Garcia J.L."/>
        </authorList>
    </citation>
    <scope>NUCLEOTIDE SEQUENCE</scope>
    <source>
        <strain evidence="4">PHM038</strain>
    </source>
</reference>
<gene>
    <name evidence="4" type="ORF">HK439_19055</name>
</gene>
<evidence type="ECO:0000256" key="1">
    <source>
        <dbReference type="ARBA" id="ARBA00022723"/>
    </source>
</evidence>
<dbReference type="InterPro" id="IPR052349">
    <property type="entry name" value="Metallo-hydrolase_Enzymes"/>
</dbReference>
<dbReference type="EC" id="3.5.4.1" evidence="4"/>
<dbReference type="Gene3D" id="3.20.20.140">
    <property type="entry name" value="Metal-dependent hydrolases"/>
    <property type="match status" value="1"/>
</dbReference>
<dbReference type="SUPFAM" id="SSF51556">
    <property type="entry name" value="Metallo-dependent hydrolases"/>
    <property type="match status" value="1"/>
</dbReference>
<dbReference type="RefSeq" id="WP_190293061.1">
    <property type="nucleotide sequence ID" value="NZ_JABFCZ010000022.1"/>
</dbReference>
<accession>A0A926P399</accession>
<dbReference type="FunFam" id="3.20.20.140:FF:000019">
    <property type="entry name" value="Cytosine deaminase"/>
    <property type="match status" value="1"/>
</dbReference>
<dbReference type="EMBL" id="JABFCZ010000022">
    <property type="protein sequence ID" value="MBD1548368.1"/>
    <property type="molecule type" value="Genomic_DNA"/>
</dbReference>
<dbReference type="PANTHER" id="PTHR32027:SF0">
    <property type="entry name" value="CYTOSINE DEAMINASE"/>
    <property type="match status" value="1"/>
</dbReference>
<dbReference type="NCBIfam" id="NF005759">
    <property type="entry name" value="PRK07583.1"/>
    <property type="match status" value="1"/>
</dbReference>
<dbReference type="Gene3D" id="2.30.40.10">
    <property type="entry name" value="Urease, subunit C, domain 1"/>
    <property type="match status" value="1"/>
</dbReference>
<evidence type="ECO:0000313" key="5">
    <source>
        <dbReference type="Proteomes" id="UP000598467"/>
    </source>
</evidence>
<feature type="domain" description="Amidohydrolase 3" evidence="3">
    <location>
        <begin position="212"/>
        <end position="421"/>
    </location>
</feature>
<organism evidence="4 5">
    <name type="scientific">Roseibium aggregatum</name>
    <dbReference type="NCBI Taxonomy" id="187304"/>
    <lineage>
        <taxon>Bacteria</taxon>
        <taxon>Pseudomonadati</taxon>
        <taxon>Pseudomonadota</taxon>
        <taxon>Alphaproteobacteria</taxon>
        <taxon>Hyphomicrobiales</taxon>
        <taxon>Stappiaceae</taxon>
        <taxon>Roseibium</taxon>
    </lineage>
</organism>
<dbReference type="GO" id="GO:0046872">
    <property type="term" value="F:metal ion binding"/>
    <property type="evidence" value="ECO:0007669"/>
    <property type="project" value="UniProtKB-KW"/>
</dbReference>
<proteinExistence type="predicted"/>
<dbReference type="GO" id="GO:0004131">
    <property type="term" value="F:cytosine deaminase activity"/>
    <property type="evidence" value="ECO:0007669"/>
    <property type="project" value="UniProtKB-EC"/>
</dbReference>
<keyword evidence="2 4" id="KW-0378">Hydrolase</keyword>
<protein>
    <submittedName>
        <fullName evidence="4">Cytosine deaminase</fullName>
        <ecNumber evidence="4">3.5.4.1</ecNumber>
    </submittedName>
</protein>
<dbReference type="PANTHER" id="PTHR32027">
    <property type="entry name" value="CYTOSINE DEAMINASE"/>
    <property type="match status" value="1"/>
</dbReference>